<accession>A0AAD5U823</accession>
<dbReference type="PROSITE" id="PS50157">
    <property type="entry name" value="ZINC_FINGER_C2H2_2"/>
    <property type="match status" value="1"/>
</dbReference>
<sequence>MMQHQTSSEYLTFSKYPIHSNILSHSHPSNLMINSSLSEKKIKSFQESLRTVNLSSLQLPPILLRRKSNESIISYSSTSLPSSPVDESYVSYLNLPNLLHKNEEEIQSRLPLFNTPNKKRSSLKSSSSEKKVNHSAKSPSLQKKASSTSSNSNKSSKNKDVIFRCPHPKCKGEKTFPKLFNLKSHMMSHSNDRPYACRICNNASFQRKHDLQRHALVKFNKSLAVNKQLRSTIDNLRRERLVFDNIYKKFEKELMEQKKAMAEIIEMSNSAYEARDEAQAKIIAWREKVEKEHQAYIQEVKDLDRSYEQDRKLKEFMATKAADRLEKILEASGGNLECLSHKKGNKKKDGVSPKFSSQESLSESLEFYEKAFAEIKTVTGVSDMEGLVQRFRAVEDNNFSLFNYVNEINNEIEKYLEEITELQKEIDKMKVENIVADEERKKVMASLENALNTCNEKHLLHEKQYNDTLYTTSEMRKGVNKLVKIFQTMRFSFSGRQAQINYNNQHNHNPEDSGNNNSESHTQQNTVDELGNPINGEEQQQQNQTESNFIPTDNLKFDLGSTATTDTNLIQILGVIEHKMNELMTLNYMFNTPRKIGSAGSNQPTTPSQPNNPSITAEDKFSSGSGGTGGAENTNNSTAPGTATGTAPKEGVLIMPLLGTIGGLLGQGPIAPLGNITIVAPSTGDDHDSEENISDEEDRPMTREELKQKTLRGLSKRERTQGQNSGTQIKLSKQKRQIGEKRSS</sequence>
<dbReference type="InterPro" id="IPR036236">
    <property type="entry name" value="Znf_C2H2_sf"/>
</dbReference>
<evidence type="ECO:0000313" key="6">
    <source>
        <dbReference type="EMBL" id="KAJ3224597.1"/>
    </source>
</evidence>
<evidence type="ECO:0000256" key="2">
    <source>
        <dbReference type="PROSITE-ProRule" id="PRU00042"/>
    </source>
</evidence>
<feature type="coiled-coil region" evidence="3">
    <location>
        <begin position="405"/>
        <end position="439"/>
    </location>
</feature>
<name>A0AAD5U823_9FUNG</name>
<feature type="compositionally biased region" description="Polar residues" evidence="4">
    <location>
        <begin position="721"/>
        <end position="731"/>
    </location>
</feature>
<keyword evidence="1 3" id="KW-0175">Coiled coil</keyword>
<dbReference type="InterPro" id="IPR013087">
    <property type="entry name" value="Znf_C2H2_type"/>
</dbReference>
<feature type="compositionally biased region" description="Low complexity" evidence="4">
    <location>
        <begin position="537"/>
        <end position="546"/>
    </location>
</feature>
<keyword evidence="2" id="KW-0479">Metal-binding</keyword>
<keyword evidence="2" id="KW-0863">Zinc-finger</keyword>
<reference evidence="6" key="1">
    <citation type="submission" date="2020-05" db="EMBL/GenBank/DDBJ databases">
        <title>Phylogenomic resolution of chytrid fungi.</title>
        <authorList>
            <person name="Stajich J.E."/>
            <person name="Amses K."/>
            <person name="Simmons R."/>
            <person name="Seto K."/>
            <person name="Myers J."/>
            <person name="Bonds A."/>
            <person name="Quandt C.A."/>
            <person name="Barry K."/>
            <person name="Liu P."/>
            <person name="Grigoriev I."/>
            <person name="Longcore J.E."/>
            <person name="James T.Y."/>
        </authorList>
    </citation>
    <scope>NUCLEOTIDE SEQUENCE</scope>
    <source>
        <strain evidence="6">JEL0476</strain>
    </source>
</reference>
<feature type="compositionally biased region" description="Acidic residues" evidence="4">
    <location>
        <begin position="687"/>
        <end position="698"/>
    </location>
</feature>
<feature type="compositionally biased region" description="Basic and acidic residues" evidence="4">
    <location>
        <begin position="699"/>
        <end position="708"/>
    </location>
</feature>
<feature type="coiled-coil region" evidence="3">
    <location>
        <begin position="247"/>
        <end position="306"/>
    </location>
</feature>
<dbReference type="Proteomes" id="UP001211065">
    <property type="component" value="Unassembled WGS sequence"/>
</dbReference>
<dbReference type="Gene3D" id="3.30.160.60">
    <property type="entry name" value="Classic Zinc Finger"/>
    <property type="match status" value="1"/>
</dbReference>
<evidence type="ECO:0000259" key="5">
    <source>
        <dbReference type="PROSITE" id="PS50157"/>
    </source>
</evidence>
<comment type="caution">
    <text evidence="6">The sequence shown here is derived from an EMBL/GenBank/DDBJ whole genome shotgun (WGS) entry which is preliminary data.</text>
</comment>
<dbReference type="GO" id="GO:0008270">
    <property type="term" value="F:zinc ion binding"/>
    <property type="evidence" value="ECO:0007669"/>
    <property type="project" value="UniProtKB-KW"/>
</dbReference>
<feature type="region of interest" description="Disordered" evidence="4">
    <location>
        <begin position="677"/>
        <end position="744"/>
    </location>
</feature>
<feature type="region of interest" description="Disordered" evidence="4">
    <location>
        <begin position="109"/>
        <end position="163"/>
    </location>
</feature>
<organism evidence="6 7">
    <name type="scientific">Clydaea vesicula</name>
    <dbReference type="NCBI Taxonomy" id="447962"/>
    <lineage>
        <taxon>Eukaryota</taxon>
        <taxon>Fungi</taxon>
        <taxon>Fungi incertae sedis</taxon>
        <taxon>Chytridiomycota</taxon>
        <taxon>Chytridiomycota incertae sedis</taxon>
        <taxon>Chytridiomycetes</taxon>
        <taxon>Lobulomycetales</taxon>
        <taxon>Lobulomycetaceae</taxon>
        <taxon>Clydaea</taxon>
    </lineage>
</organism>
<dbReference type="EMBL" id="JADGJW010000088">
    <property type="protein sequence ID" value="KAJ3224597.1"/>
    <property type="molecule type" value="Genomic_DNA"/>
</dbReference>
<dbReference type="AlphaFoldDB" id="A0AAD5U823"/>
<evidence type="ECO:0000313" key="7">
    <source>
        <dbReference type="Proteomes" id="UP001211065"/>
    </source>
</evidence>
<feature type="region of interest" description="Disordered" evidence="4">
    <location>
        <begin position="595"/>
        <end position="647"/>
    </location>
</feature>
<evidence type="ECO:0000256" key="3">
    <source>
        <dbReference type="SAM" id="Coils"/>
    </source>
</evidence>
<feature type="compositionally biased region" description="Low complexity" evidence="4">
    <location>
        <begin position="138"/>
        <end position="155"/>
    </location>
</feature>
<dbReference type="PANTHER" id="PTHR21694:SF18">
    <property type="entry name" value="COILED-COIL DOMAIN-CONTAINING PROTEIN 63"/>
    <property type="match status" value="1"/>
</dbReference>
<feature type="compositionally biased region" description="Polar residues" evidence="4">
    <location>
        <begin position="502"/>
        <end position="527"/>
    </location>
</feature>
<evidence type="ECO:0000256" key="4">
    <source>
        <dbReference type="SAM" id="MobiDB-lite"/>
    </source>
</evidence>
<dbReference type="SMART" id="SM00355">
    <property type="entry name" value="ZnF_C2H2"/>
    <property type="match status" value="2"/>
</dbReference>
<dbReference type="InterPro" id="IPR049258">
    <property type="entry name" value="ODAD1_CC"/>
</dbReference>
<feature type="compositionally biased region" description="Low complexity" evidence="4">
    <location>
        <begin position="633"/>
        <end position="647"/>
    </location>
</feature>
<feature type="compositionally biased region" description="Low complexity" evidence="4">
    <location>
        <begin position="601"/>
        <end position="614"/>
    </location>
</feature>
<dbReference type="InterPro" id="IPR051876">
    <property type="entry name" value="ODA-DC/CCD"/>
</dbReference>
<feature type="domain" description="C2H2-type" evidence="5">
    <location>
        <begin position="163"/>
        <end position="194"/>
    </location>
</feature>
<keyword evidence="7" id="KW-1185">Reference proteome</keyword>
<dbReference type="PANTHER" id="PTHR21694">
    <property type="entry name" value="COILED-COIL DOMAIN-CONTAINING PROTEIN 63"/>
    <property type="match status" value="1"/>
</dbReference>
<gene>
    <name evidence="6" type="primary">CCDC63</name>
    <name evidence="6" type="ORF">HK099_008206</name>
</gene>
<dbReference type="Pfam" id="PF21773">
    <property type="entry name" value="ODAD1_CC"/>
    <property type="match status" value="1"/>
</dbReference>
<protein>
    <submittedName>
        <fullName evidence="6">Coiled-coil domain-containing protein 63</fullName>
    </submittedName>
</protein>
<keyword evidence="2" id="KW-0862">Zinc</keyword>
<evidence type="ECO:0000256" key="1">
    <source>
        <dbReference type="ARBA" id="ARBA00023054"/>
    </source>
</evidence>
<proteinExistence type="predicted"/>
<feature type="region of interest" description="Disordered" evidence="4">
    <location>
        <begin position="502"/>
        <end position="553"/>
    </location>
</feature>
<dbReference type="SUPFAM" id="SSF57667">
    <property type="entry name" value="beta-beta-alpha zinc fingers"/>
    <property type="match status" value="1"/>
</dbReference>